<dbReference type="HOGENOM" id="CLU_122416_1_0_11"/>
<evidence type="ECO:0008006" key="4">
    <source>
        <dbReference type="Google" id="ProtNLM"/>
    </source>
</evidence>
<sequence length="155" mass="16024">MVLTGAAAAGLFAGPDSPDGGSGAAAGLGPDGGPGEFPTEFPFELPRGLLGPDGAVHRTGTMRLATAYDEIEPLKDPRVRANPGYLVVILLARVIIRLGTLEHVNTAAIEHLYAADLAYLQDLYQRINLTGSTRLAVACPHCAGDFEVETSGLGG</sequence>
<dbReference type="eggNOG" id="ENOG5031S84">
    <property type="taxonomic scope" value="Bacteria"/>
</dbReference>
<dbReference type="KEGG" id="fri:FraEuI1c_7048"/>
<accession>E3IXB4</accession>
<evidence type="ECO:0000256" key="1">
    <source>
        <dbReference type="SAM" id="MobiDB-lite"/>
    </source>
</evidence>
<organism evidence="2 3">
    <name type="scientific">Pseudofrankia inefficax (strain DSM 45817 / CECT 9037 / DDB 130130 / EuI1c)</name>
    <name type="common">Frankia inefficax</name>
    <dbReference type="NCBI Taxonomy" id="298654"/>
    <lineage>
        <taxon>Bacteria</taxon>
        <taxon>Bacillati</taxon>
        <taxon>Actinomycetota</taxon>
        <taxon>Actinomycetes</taxon>
        <taxon>Frankiales</taxon>
        <taxon>Frankiaceae</taxon>
        <taxon>Pseudofrankia</taxon>
    </lineage>
</organism>
<protein>
    <recommendedName>
        <fullName evidence="4">Secreted protein</fullName>
    </recommendedName>
</protein>
<gene>
    <name evidence="2" type="ordered locus">FraEuI1c_7048</name>
</gene>
<dbReference type="AlphaFoldDB" id="E3IXB4"/>
<dbReference type="InParanoid" id="E3IXB4"/>
<name>E3IXB4_PSEI1</name>
<evidence type="ECO:0000313" key="2">
    <source>
        <dbReference type="EMBL" id="ADP85014.1"/>
    </source>
</evidence>
<evidence type="ECO:0000313" key="3">
    <source>
        <dbReference type="Proteomes" id="UP000002484"/>
    </source>
</evidence>
<dbReference type="Proteomes" id="UP000002484">
    <property type="component" value="Chromosome"/>
</dbReference>
<dbReference type="STRING" id="298654.FraEuI1c_7048"/>
<keyword evidence="3" id="KW-1185">Reference proteome</keyword>
<dbReference type="RefSeq" id="WP_013428125.1">
    <property type="nucleotide sequence ID" value="NC_014666.1"/>
</dbReference>
<dbReference type="EMBL" id="CP002299">
    <property type="protein sequence ID" value="ADP85014.1"/>
    <property type="molecule type" value="Genomic_DNA"/>
</dbReference>
<proteinExistence type="predicted"/>
<feature type="region of interest" description="Disordered" evidence="1">
    <location>
        <begin position="18"/>
        <end position="37"/>
    </location>
</feature>
<feature type="compositionally biased region" description="Gly residues" evidence="1">
    <location>
        <begin position="20"/>
        <end position="35"/>
    </location>
</feature>
<reference evidence="2 3" key="1">
    <citation type="submission" date="2010-10" db="EMBL/GenBank/DDBJ databases">
        <title>Complete sequence of Frankia sp. EuI1c.</title>
        <authorList>
            <consortium name="US DOE Joint Genome Institute"/>
            <person name="Lucas S."/>
            <person name="Copeland A."/>
            <person name="Lapidus A."/>
            <person name="Cheng J.-F."/>
            <person name="Bruce D."/>
            <person name="Goodwin L."/>
            <person name="Pitluck S."/>
            <person name="Chertkov O."/>
            <person name="Detter J.C."/>
            <person name="Han C."/>
            <person name="Tapia R."/>
            <person name="Land M."/>
            <person name="Hauser L."/>
            <person name="Jeffries C."/>
            <person name="Kyrpides N."/>
            <person name="Ivanova N."/>
            <person name="Mikhailova N."/>
            <person name="Beauchemin N."/>
            <person name="Sen A."/>
            <person name="Sur S.A."/>
            <person name="Gtari M."/>
            <person name="Wall L."/>
            <person name="Tisa L."/>
            <person name="Woyke T."/>
        </authorList>
    </citation>
    <scope>NUCLEOTIDE SEQUENCE [LARGE SCALE GENOMIC DNA]</scope>
    <source>
        <strain evidence="3">DSM 45817 / CECT 9037 / EuI1c</strain>
    </source>
</reference>